<dbReference type="EMBL" id="LMUA01000001">
    <property type="protein sequence ID" value="KUE78020.1"/>
    <property type="molecule type" value="Genomic_DNA"/>
</dbReference>
<dbReference type="RefSeq" id="WP_009325531.1">
    <property type="nucleotide sequence ID" value="NZ_CAUBBA010000012.1"/>
</dbReference>
<proteinExistence type="predicted"/>
<evidence type="ECO:0000256" key="3">
    <source>
        <dbReference type="ARBA" id="ARBA00023125"/>
    </source>
</evidence>
<keyword evidence="3" id="KW-0238">DNA-binding</keyword>
<dbReference type="GO" id="GO:0003677">
    <property type="term" value="F:DNA binding"/>
    <property type="evidence" value="ECO:0007669"/>
    <property type="project" value="UniProtKB-KW"/>
</dbReference>
<evidence type="ECO:0000313" key="8">
    <source>
        <dbReference type="EMBL" id="MTS28855.1"/>
    </source>
</evidence>
<evidence type="ECO:0000256" key="4">
    <source>
        <dbReference type="ARBA" id="ARBA00024867"/>
    </source>
</evidence>
<dbReference type="InterPro" id="IPR014879">
    <property type="entry name" value="Spo0A_C"/>
</dbReference>
<dbReference type="Pfam" id="PF00072">
    <property type="entry name" value="Response_reg"/>
    <property type="match status" value="1"/>
</dbReference>
<dbReference type="GO" id="GO:0005737">
    <property type="term" value="C:cytoplasm"/>
    <property type="evidence" value="ECO:0007669"/>
    <property type="project" value="InterPro"/>
</dbReference>
<evidence type="ECO:0000256" key="2">
    <source>
        <dbReference type="ARBA" id="ARBA00022553"/>
    </source>
</evidence>
<evidence type="ECO:0000313" key="9">
    <source>
        <dbReference type="Proteomes" id="UP000053433"/>
    </source>
</evidence>
<dbReference type="Pfam" id="PF08769">
    <property type="entry name" value="Spo0A_C"/>
    <property type="match status" value="1"/>
</dbReference>
<dbReference type="Proteomes" id="UP000053433">
    <property type="component" value="Unassembled WGS sequence"/>
</dbReference>
<feature type="modified residue" description="4-aspartylphosphate" evidence="5">
    <location>
        <position position="59"/>
    </location>
</feature>
<dbReference type="InterPro" id="IPR001789">
    <property type="entry name" value="Sig_transdc_resp-reg_receiver"/>
</dbReference>
<evidence type="ECO:0000256" key="1">
    <source>
        <dbReference type="ARBA" id="ARBA00018672"/>
    </source>
</evidence>
<dbReference type="GO" id="GO:0042173">
    <property type="term" value="P:regulation of sporulation resulting in formation of a cellular spore"/>
    <property type="evidence" value="ECO:0007669"/>
    <property type="project" value="InterPro"/>
</dbReference>
<dbReference type="InterPro" id="IPR050595">
    <property type="entry name" value="Bact_response_regulator"/>
</dbReference>
<dbReference type="GO" id="GO:0005509">
    <property type="term" value="F:calcium ion binding"/>
    <property type="evidence" value="ECO:0007669"/>
    <property type="project" value="InterPro"/>
</dbReference>
<dbReference type="Gene3D" id="1.10.10.10">
    <property type="entry name" value="Winged helix-like DNA-binding domain superfamily/Winged helix DNA-binding domain"/>
    <property type="match status" value="1"/>
</dbReference>
<dbReference type="EMBL" id="WMZU01000039">
    <property type="protein sequence ID" value="MTS28855.1"/>
    <property type="molecule type" value="Genomic_DNA"/>
</dbReference>
<dbReference type="PANTHER" id="PTHR44591:SF3">
    <property type="entry name" value="RESPONSE REGULATORY DOMAIN-CONTAINING PROTEIN"/>
    <property type="match status" value="1"/>
</dbReference>
<evidence type="ECO:0000313" key="7">
    <source>
        <dbReference type="EMBL" id="KUE78020.1"/>
    </source>
</evidence>
<reference evidence="7 9" key="1">
    <citation type="submission" date="2015-10" db="EMBL/GenBank/DDBJ databases">
        <title>A novel member of the family Ruminococcaceae isolated from human faeces.</title>
        <authorList>
            <person name="Shkoporov A.N."/>
            <person name="Chaplin A.V."/>
            <person name="Motuzova O.V."/>
            <person name="Kafarskaia L.I."/>
            <person name="Efimov B.A."/>
        </authorList>
    </citation>
    <scope>NUCLEOTIDE SEQUENCE [LARGE SCALE GENOMIC DNA]</scope>
    <source>
        <strain evidence="7 9">668</strain>
    </source>
</reference>
<gene>
    <name evidence="7" type="ORF">ASJ35_01775</name>
    <name evidence="8" type="ORF">GMD59_16425</name>
</gene>
<dbReference type="SMART" id="SM00448">
    <property type="entry name" value="REC"/>
    <property type="match status" value="1"/>
</dbReference>
<dbReference type="Gene3D" id="3.40.50.2300">
    <property type="match status" value="1"/>
</dbReference>
<dbReference type="InterPro" id="IPR011006">
    <property type="entry name" value="CheY-like_superfamily"/>
</dbReference>
<dbReference type="InterPro" id="IPR036388">
    <property type="entry name" value="WH-like_DNA-bd_sf"/>
</dbReference>
<dbReference type="InterPro" id="IPR016032">
    <property type="entry name" value="Sig_transdc_resp-reg_C-effctor"/>
</dbReference>
<evidence type="ECO:0000259" key="6">
    <source>
        <dbReference type="PROSITE" id="PS50110"/>
    </source>
</evidence>
<dbReference type="Proteomes" id="UP000472755">
    <property type="component" value="Unassembled WGS sequence"/>
</dbReference>
<dbReference type="PANTHER" id="PTHR44591">
    <property type="entry name" value="STRESS RESPONSE REGULATOR PROTEIN 1"/>
    <property type="match status" value="1"/>
</dbReference>
<evidence type="ECO:0000256" key="5">
    <source>
        <dbReference type="PROSITE-ProRule" id="PRU00169"/>
    </source>
</evidence>
<organism evidence="7 9">
    <name type="scientific">Ruthenibacterium lactatiformans</name>
    <dbReference type="NCBI Taxonomy" id="1550024"/>
    <lineage>
        <taxon>Bacteria</taxon>
        <taxon>Bacillati</taxon>
        <taxon>Bacillota</taxon>
        <taxon>Clostridia</taxon>
        <taxon>Eubacteriales</taxon>
        <taxon>Oscillospiraceae</taxon>
        <taxon>Ruthenibacterium</taxon>
    </lineage>
</organism>
<comment type="function">
    <text evidence="4">May play the central regulatory role in sporulation. It may be an element of the effector pathway responsible for the activation of sporulation genes in response to nutritional stress. Spo0A may act in concert with spo0H (a sigma factor) to control the expression of some genes that are critical to the sporulation process.</text>
</comment>
<accession>A0A0W7TW08</accession>
<dbReference type="GeneID" id="42857603"/>
<dbReference type="SUPFAM" id="SSF46894">
    <property type="entry name" value="C-terminal effector domain of the bipartite response regulators"/>
    <property type="match status" value="1"/>
</dbReference>
<comment type="caution">
    <text evidence="7">The sequence shown here is derived from an EMBL/GenBank/DDBJ whole genome shotgun (WGS) entry which is preliminary data.</text>
</comment>
<reference evidence="8 10" key="2">
    <citation type="journal article" date="2019" name="Nat. Med.">
        <title>A library of human gut bacterial isolates paired with longitudinal multiomics data enables mechanistic microbiome research.</title>
        <authorList>
            <person name="Poyet M."/>
            <person name="Groussin M."/>
            <person name="Gibbons S.M."/>
            <person name="Avila-Pacheco J."/>
            <person name="Jiang X."/>
            <person name="Kearney S.M."/>
            <person name="Perrotta A.R."/>
            <person name="Berdy B."/>
            <person name="Zhao S."/>
            <person name="Lieberman T.D."/>
            <person name="Swanson P.K."/>
            <person name="Smith M."/>
            <person name="Roesemann S."/>
            <person name="Alexander J.E."/>
            <person name="Rich S.A."/>
            <person name="Livny J."/>
            <person name="Vlamakis H."/>
            <person name="Clish C."/>
            <person name="Bullock K."/>
            <person name="Deik A."/>
            <person name="Scott J."/>
            <person name="Pierce K.A."/>
            <person name="Xavier R.J."/>
            <person name="Alm E.J."/>
        </authorList>
    </citation>
    <scope>NUCLEOTIDE SEQUENCE [LARGE SCALE GENOMIC DNA]</scope>
    <source>
        <strain evidence="8 10">BIOML-A4</strain>
    </source>
</reference>
<dbReference type="AlphaFoldDB" id="A0A0W7TW08"/>
<dbReference type="GO" id="GO:0003700">
    <property type="term" value="F:DNA-binding transcription factor activity"/>
    <property type="evidence" value="ECO:0007669"/>
    <property type="project" value="InterPro"/>
</dbReference>
<dbReference type="PROSITE" id="PS50110">
    <property type="entry name" value="RESPONSE_REGULATORY"/>
    <property type="match status" value="1"/>
</dbReference>
<evidence type="ECO:0000313" key="10">
    <source>
        <dbReference type="Proteomes" id="UP000472755"/>
    </source>
</evidence>
<dbReference type="GO" id="GO:0000160">
    <property type="term" value="P:phosphorelay signal transduction system"/>
    <property type="evidence" value="ECO:0007669"/>
    <property type="project" value="InterPro"/>
</dbReference>
<keyword evidence="2 5" id="KW-0597">Phosphoprotein</keyword>
<sequence>MNENAKIRVLIAEDDPIQNDLLKDALELESDMACCGQACDGLEALAKLQTEQPDVLLLDIVMPNMDGVDLLNELRENPPPKRPKVIAISAYGQEHIARAALAQGADWFLLKPYQLELLMRRIRTLAGEAPSQKKCTLEHIVSKAVIDLGVQTSAVGFLYLEQALLILLTHQGTCLMSKDVYAEIAARNGTTEQCVEKALRKVIQQIFEVDSEALHALLKLGHKEDALHLSNGRFLTLMAAGIRLHNLL</sequence>
<feature type="domain" description="Response regulatory" evidence="6">
    <location>
        <begin position="8"/>
        <end position="126"/>
    </location>
</feature>
<name>A0A0W7TW08_9FIRM</name>
<dbReference type="SUPFAM" id="SSF52172">
    <property type="entry name" value="CheY-like"/>
    <property type="match status" value="1"/>
</dbReference>
<protein>
    <recommendedName>
        <fullName evidence="1">Stage 0 sporulation protein A homolog</fullName>
    </recommendedName>
</protein>